<keyword evidence="2" id="KW-1185">Reference proteome</keyword>
<protein>
    <submittedName>
        <fullName evidence="1">Uncharacterized protein</fullName>
    </submittedName>
</protein>
<accession>A0A1S6L361</accession>
<sequence>MLFTNATDIVQTNEADLLPGEQIQEEGQALVWAKEDGKMYLKVSTGAEGEVFAGFAIARLLPPTHQVRVEEFVIDSTKTFRAGRLPEAGQMLIKIGGTKATQEADDAASAAGAVGVDGDNLYFHESDIGKKAYIQYGYVLNAVEARSFLADAPIGGLAANQIGRCGYIKQGNVASNMFDFAADWNDDTVLHPSLGPNGRLTVGGTGTLLKSVLIKQAPTAERGYAIFEMASSFGG</sequence>
<evidence type="ECO:0000313" key="1">
    <source>
        <dbReference type="EMBL" id="AQT28618.1"/>
    </source>
</evidence>
<dbReference type="EMBL" id="KY448244">
    <property type="protein sequence ID" value="AQT28618.1"/>
    <property type="molecule type" value="Genomic_DNA"/>
</dbReference>
<evidence type="ECO:0000313" key="2">
    <source>
        <dbReference type="Proteomes" id="UP000221250"/>
    </source>
</evidence>
<reference evidence="1 2" key="1">
    <citation type="submission" date="2017-01" db="EMBL/GenBank/DDBJ databases">
        <authorList>
            <person name="Mah S.A."/>
            <person name="Swanson W.J."/>
            <person name="Moy G.W."/>
            <person name="Vacquier V.D."/>
        </authorList>
    </citation>
    <scope>NUCLEOTIDE SEQUENCE [LARGE SCALE GENOMIC DNA]</scope>
</reference>
<gene>
    <name evidence="1" type="ORF">YOLOSWAG_138</name>
</gene>
<organism evidence="1 2">
    <name type="scientific">Erwinia phage vB_EamM_Yoloswag</name>
    <dbReference type="NCBI Taxonomy" id="1958956"/>
    <lineage>
        <taxon>Viruses</taxon>
        <taxon>Duplodnaviria</taxon>
        <taxon>Heunggongvirae</taxon>
        <taxon>Uroviricota</taxon>
        <taxon>Caudoviricetes</taxon>
        <taxon>Yoloswagvirus</taxon>
        <taxon>Yoloswagvirus yoloswag</taxon>
    </lineage>
</organism>
<dbReference type="Proteomes" id="UP000221250">
    <property type="component" value="Segment"/>
</dbReference>
<proteinExistence type="predicted"/>
<name>A0A1S6L361_9CAUD</name>